<reference evidence="3" key="2">
    <citation type="submission" date="2025-09" db="UniProtKB">
        <authorList>
            <consortium name="Ensembl"/>
        </authorList>
    </citation>
    <scope>IDENTIFICATION</scope>
</reference>
<accession>A0A8C5M5W2</accession>
<dbReference type="Proteomes" id="UP000694569">
    <property type="component" value="Unplaced"/>
</dbReference>
<dbReference type="PANTHER" id="PTHR14454">
    <property type="entry name" value="GRB2-ASSOCIATED AND REGULATOR OF MAPK PROTEIN FAMILY MEMBER"/>
    <property type="match status" value="1"/>
</dbReference>
<dbReference type="SUPFAM" id="SSF47769">
    <property type="entry name" value="SAM/Pointed domain"/>
    <property type="match status" value="1"/>
</dbReference>
<dbReference type="InterPro" id="IPR013761">
    <property type="entry name" value="SAM/pointed_sf"/>
</dbReference>
<evidence type="ECO:0000259" key="2">
    <source>
        <dbReference type="Pfam" id="PF00536"/>
    </source>
</evidence>
<dbReference type="OrthoDB" id="6077228at2759"/>
<evidence type="ECO:0000313" key="4">
    <source>
        <dbReference type="Proteomes" id="UP000694569"/>
    </source>
</evidence>
<keyword evidence="4" id="KW-1185">Reference proteome</keyword>
<dbReference type="Ensembl" id="ENSLLET00000008674.1">
    <property type="protein sequence ID" value="ENSLLEP00000008342.1"/>
    <property type="gene ID" value="ENSLLEG00000005301.1"/>
</dbReference>
<feature type="region of interest" description="Disordered" evidence="1">
    <location>
        <begin position="104"/>
        <end position="123"/>
    </location>
</feature>
<dbReference type="InterPro" id="IPR001660">
    <property type="entry name" value="SAM"/>
</dbReference>
<proteinExistence type="predicted"/>
<dbReference type="PANTHER" id="PTHR14454:SF11">
    <property type="entry name" value="SERRANO, ISOFORM F"/>
    <property type="match status" value="1"/>
</dbReference>
<sequence length="236" mass="26818">MIPMYMTELKLVVAIGFTDRNDARWKTVCDRMTEDVNRRKSTSQATFQEIFLLDKKSVSQPEPQYNCIEPIYIDIGELKQNSMVDLPNIGKFSLGKNQTLRKSVKTSAVTPPALPKPKYETSKRTVEELTKELQLTIKPSVPIIDPPQSKTEPLTGFSTLSSVPKDLHHLTVNQICECLDLLNMGQYMKAFQGAQVDGQFLYCLDDDMMKSCLGMNGLHVVKLKQFRDGWRPNVKE</sequence>
<evidence type="ECO:0000256" key="1">
    <source>
        <dbReference type="SAM" id="MobiDB-lite"/>
    </source>
</evidence>
<name>A0A8C5M5W2_9ANUR</name>
<feature type="domain" description="SAM" evidence="2">
    <location>
        <begin position="171"/>
        <end position="222"/>
    </location>
</feature>
<dbReference type="Pfam" id="PF00536">
    <property type="entry name" value="SAM_1"/>
    <property type="match status" value="1"/>
</dbReference>
<dbReference type="GeneTree" id="ENSGT01010000227986"/>
<dbReference type="InterPro" id="IPR052281">
    <property type="entry name" value="GAREM"/>
</dbReference>
<organism evidence="3 4">
    <name type="scientific">Leptobrachium leishanense</name>
    <name type="common">Leishan spiny toad</name>
    <dbReference type="NCBI Taxonomy" id="445787"/>
    <lineage>
        <taxon>Eukaryota</taxon>
        <taxon>Metazoa</taxon>
        <taxon>Chordata</taxon>
        <taxon>Craniata</taxon>
        <taxon>Vertebrata</taxon>
        <taxon>Euteleostomi</taxon>
        <taxon>Amphibia</taxon>
        <taxon>Batrachia</taxon>
        <taxon>Anura</taxon>
        <taxon>Pelobatoidea</taxon>
        <taxon>Megophryidae</taxon>
        <taxon>Leptobrachium</taxon>
    </lineage>
</organism>
<reference evidence="3" key="1">
    <citation type="submission" date="2025-08" db="UniProtKB">
        <authorList>
            <consortium name="Ensembl"/>
        </authorList>
    </citation>
    <scope>IDENTIFICATION</scope>
</reference>
<protein>
    <recommendedName>
        <fullName evidence="2">SAM domain-containing protein</fullName>
    </recommendedName>
</protein>
<evidence type="ECO:0000313" key="3">
    <source>
        <dbReference type="Ensembl" id="ENSLLEP00000008342.1"/>
    </source>
</evidence>
<dbReference type="Gene3D" id="1.10.150.50">
    <property type="entry name" value="Transcription Factor, Ets-1"/>
    <property type="match status" value="1"/>
</dbReference>
<dbReference type="AlphaFoldDB" id="A0A8C5M5W2"/>